<evidence type="ECO:0000313" key="2">
    <source>
        <dbReference type="EMBL" id="RFU86959.1"/>
    </source>
</evidence>
<keyword evidence="1" id="KW-0812">Transmembrane</keyword>
<feature type="transmembrane region" description="Helical" evidence="1">
    <location>
        <begin position="90"/>
        <end position="111"/>
    </location>
</feature>
<name>A0A372M7Y2_9ACTN</name>
<sequence length="212" mass="22478">MKTDNSLVQDYLAAVEREASALSPAARQELLADLGEHIEVALAERPGRTREIIEEMGDPRTIAATALQELGTAGAMPAPGADGRRRRSPAWLPVVLLGVSGVLPSVVAGLLSDVGNSLLSLVMVGMAIAGVVIVCRSRHWTVAQKWTGLTLAVIIPVVVRLWWNFDVVRVGTDGDATRAVSDGARWAVVTATALCALAGVGRLWQVRDRSAE</sequence>
<dbReference type="OrthoDB" id="3701328at2"/>
<protein>
    <recommendedName>
        <fullName evidence="4">DUF1700 domain-containing protein</fullName>
    </recommendedName>
</protein>
<dbReference type="RefSeq" id="WP_128555533.1">
    <property type="nucleotide sequence ID" value="NZ_QUAK01000051.1"/>
</dbReference>
<evidence type="ECO:0000256" key="1">
    <source>
        <dbReference type="SAM" id="Phobius"/>
    </source>
</evidence>
<keyword evidence="1" id="KW-1133">Transmembrane helix</keyword>
<keyword evidence="3" id="KW-1185">Reference proteome</keyword>
<gene>
    <name evidence="2" type="ORF">DY218_09780</name>
</gene>
<keyword evidence="1" id="KW-0472">Membrane</keyword>
<accession>A0A372M7Y2</accession>
<comment type="caution">
    <text evidence="2">The sequence shown here is derived from an EMBL/GenBank/DDBJ whole genome shotgun (WGS) entry which is preliminary data.</text>
</comment>
<feature type="transmembrane region" description="Helical" evidence="1">
    <location>
        <begin position="117"/>
        <end position="134"/>
    </location>
</feature>
<reference evidence="2 3" key="1">
    <citation type="submission" date="2018-08" db="EMBL/GenBank/DDBJ databases">
        <title>Isolation, diversity and antifungal activity of Actinobacteria from wheat.</title>
        <authorList>
            <person name="Han C."/>
        </authorList>
    </citation>
    <scope>NUCLEOTIDE SEQUENCE [LARGE SCALE GENOMIC DNA]</scope>
    <source>
        <strain evidence="2 3">NEAU-YY421</strain>
    </source>
</reference>
<dbReference type="AlphaFoldDB" id="A0A372M7Y2"/>
<proteinExistence type="predicted"/>
<feature type="transmembrane region" description="Helical" evidence="1">
    <location>
        <begin position="183"/>
        <end position="204"/>
    </location>
</feature>
<evidence type="ECO:0008006" key="4">
    <source>
        <dbReference type="Google" id="ProtNLM"/>
    </source>
</evidence>
<feature type="transmembrane region" description="Helical" evidence="1">
    <location>
        <begin position="146"/>
        <end position="163"/>
    </location>
</feature>
<dbReference type="EMBL" id="QUAK01000051">
    <property type="protein sequence ID" value="RFU86959.1"/>
    <property type="molecule type" value="Genomic_DNA"/>
</dbReference>
<organism evidence="2 3">
    <name type="scientific">Streptomyces triticagri</name>
    <dbReference type="NCBI Taxonomy" id="2293568"/>
    <lineage>
        <taxon>Bacteria</taxon>
        <taxon>Bacillati</taxon>
        <taxon>Actinomycetota</taxon>
        <taxon>Actinomycetes</taxon>
        <taxon>Kitasatosporales</taxon>
        <taxon>Streptomycetaceae</taxon>
        <taxon>Streptomyces</taxon>
    </lineage>
</organism>
<dbReference type="Proteomes" id="UP000263094">
    <property type="component" value="Unassembled WGS sequence"/>
</dbReference>
<dbReference type="Pfam" id="PF22564">
    <property type="entry name" value="HAAS"/>
    <property type="match status" value="1"/>
</dbReference>
<evidence type="ECO:0000313" key="3">
    <source>
        <dbReference type="Proteomes" id="UP000263094"/>
    </source>
</evidence>